<dbReference type="InterPro" id="IPR013830">
    <property type="entry name" value="SGNH_hydro"/>
</dbReference>
<protein>
    <submittedName>
        <fullName evidence="4">SGNH/GDSL hydrolase family protein</fullName>
        <ecNumber evidence="4">3.1.-.-</ecNumber>
    </submittedName>
</protein>
<evidence type="ECO:0000259" key="3">
    <source>
        <dbReference type="Pfam" id="PF13472"/>
    </source>
</evidence>
<dbReference type="EMBL" id="JBEZVE010000078">
    <property type="protein sequence ID" value="MEU3788118.1"/>
    <property type="molecule type" value="Genomic_DNA"/>
</dbReference>
<keyword evidence="5" id="KW-1185">Reference proteome</keyword>
<evidence type="ECO:0000256" key="1">
    <source>
        <dbReference type="SAM" id="MobiDB-lite"/>
    </source>
</evidence>
<keyword evidence="4" id="KW-0378">Hydrolase</keyword>
<evidence type="ECO:0000313" key="5">
    <source>
        <dbReference type="Proteomes" id="UP001550739"/>
    </source>
</evidence>
<evidence type="ECO:0000313" key="4">
    <source>
        <dbReference type="EMBL" id="MEU3788118.1"/>
    </source>
</evidence>
<dbReference type="Gene3D" id="3.40.50.1110">
    <property type="entry name" value="SGNH hydrolase"/>
    <property type="match status" value="1"/>
</dbReference>
<dbReference type="Proteomes" id="UP001550739">
    <property type="component" value="Unassembled WGS sequence"/>
</dbReference>
<reference evidence="4 5" key="1">
    <citation type="submission" date="2024-06" db="EMBL/GenBank/DDBJ databases">
        <title>The Natural Products Discovery Center: Release of the First 8490 Sequenced Strains for Exploring Actinobacteria Biosynthetic Diversity.</title>
        <authorList>
            <person name="Kalkreuter E."/>
            <person name="Kautsar S.A."/>
            <person name="Yang D."/>
            <person name="Bader C.D."/>
            <person name="Teijaro C.N."/>
            <person name="Fluegel L."/>
            <person name="Davis C.M."/>
            <person name="Simpson J.R."/>
            <person name="Lauterbach L."/>
            <person name="Steele A.D."/>
            <person name="Gui C."/>
            <person name="Meng S."/>
            <person name="Li G."/>
            <person name="Viehrig K."/>
            <person name="Ye F."/>
            <person name="Su P."/>
            <person name="Kiefer A.F."/>
            <person name="Nichols A."/>
            <person name="Cepeda A.J."/>
            <person name="Yan W."/>
            <person name="Fan B."/>
            <person name="Jiang Y."/>
            <person name="Adhikari A."/>
            <person name="Zheng C.-J."/>
            <person name="Schuster L."/>
            <person name="Cowan T.M."/>
            <person name="Smanski M.J."/>
            <person name="Chevrette M.G."/>
            <person name="De Carvalho L.P.S."/>
            <person name="Shen B."/>
        </authorList>
    </citation>
    <scope>NUCLEOTIDE SEQUENCE [LARGE SCALE GENOMIC DNA]</scope>
    <source>
        <strain evidence="4 5">NPDC033843</strain>
    </source>
</reference>
<proteinExistence type="predicted"/>
<comment type="caution">
    <text evidence="4">The sequence shown here is derived from an EMBL/GenBank/DDBJ whole genome shotgun (WGS) entry which is preliminary data.</text>
</comment>
<dbReference type="CDD" id="cd00229">
    <property type="entry name" value="SGNH_hydrolase"/>
    <property type="match status" value="1"/>
</dbReference>
<accession>A0ABV3A0T4</accession>
<dbReference type="Pfam" id="PF13472">
    <property type="entry name" value="Lipase_GDSL_2"/>
    <property type="match status" value="1"/>
</dbReference>
<sequence>MSTHKAPPLVAAALAVVLSAPGVAAADSPSGGKDSTYYISIGDSLAVGYQPDVDRDTHVAYTDQLYAQLKRHQPGLKHIRLGCDGETSASLIKGGTCHYPNAKSQLDAAVKALAQHRGHVGYVTIDIGANDILACADDKTGAMDQTCVNRAAQAIPANLTRITRALRQAGTPGTQYTGATYYNPFLAQWLRGAAGQQTATQSVSLVRAENAAISQVYAAAGFKVADVAGAFASDDVTPVNVPGYGAVPTNVATICQLTWACTKQDPHPNPVGHKVIAGTFASVLPQINAPQAPASYRHDPCANGPKAYGDPARIGS</sequence>
<dbReference type="InterPro" id="IPR036514">
    <property type="entry name" value="SGNH_hydro_sf"/>
</dbReference>
<evidence type="ECO:0000256" key="2">
    <source>
        <dbReference type="SAM" id="SignalP"/>
    </source>
</evidence>
<dbReference type="EC" id="3.1.-.-" evidence="4"/>
<name>A0ABV3A0T4_9ACTN</name>
<dbReference type="GO" id="GO:0016787">
    <property type="term" value="F:hydrolase activity"/>
    <property type="evidence" value="ECO:0007669"/>
    <property type="project" value="UniProtKB-KW"/>
</dbReference>
<organism evidence="4 5">
    <name type="scientific">Streptomyces sp. 900129855</name>
    <dbReference type="NCBI Taxonomy" id="3155129"/>
    <lineage>
        <taxon>Bacteria</taxon>
        <taxon>Bacillati</taxon>
        <taxon>Actinomycetota</taxon>
        <taxon>Actinomycetes</taxon>
        <taxon>Kitasatosporales</taxon>
        <taxon>Streptomycetaceae</taxon>
        <taxon>Streptomyces</taxon>
    </lineage>
</organism>
<feature type="region of interest" description="Disordered" evidence="1">
    <location>
        <begin position="294"/>
        <end position="316"/>
    </location>
</feature>
<feature type="domain" description="SGNH hydrolase-type esterase" evidence="3">
    <location>
        <begin position="41"/>
        <end position="274"/>
    </location>
</feature>
<gene>
    <name evidence="4" type="ORF">AB0E89_47880</name>
</gene>
<keyword evidence="2" id="KW-0732">Signal</keyword>
<feature type="chain" id="PRO_5046750386" evidence="2">
    <location>
        <begin position="26"/>
        <end position="316"/>
    </location>
</feature>
<dbReference type="SUPFAM" id="SSF52266">
    <property type="entry name" value="SGNH hydrolase"/>
    <property type="match status" value="1"/>
</dbReference>
<feature type="signal peptide" evidence="2">
    <location>
        <begin position="1"/>
        <end position="25"/>
    </location>
</feature>
<dbReference type="RefSeq" id="WP_334573878.1">
    <property type="nucleotide sequence ID" value="NZ_JBEZVE010000078.1"/>
</dbReference>